<dbReference type="EMBL" id="WENB01000001">
    <property type="protein sequence ID" value="KAF0414944.1"/>
    <property type="molecule type" value="Genomic_DNA"/>
</dbReference>
<keyword evidence="3" id="KW-1185">Reference proteome</keyword>
<sequence length="115" mass="13043">MDFADYILADTATKVKIVRKHLMSAGIFPSGGNIQLGLNVPNQFDEYTTDRKDEPINSIQVDNTELKETIELIEVLSTKVERANEAIEKLRDTFQVAPLTIDAKKFVEQARNIKY</sequence>
<dbReference type="RefSeq" id="WP_159276402.1">
    <property type="nucleotide sequence ID" value="NZ_WENB01000001.1"/>
</dbReference>
<proteinExistence type="predicted"/>
<protein>
    <submittedName>
        <fullName evidence="2">Uncharacterized protein</fullName>
    </submittedName>
</protein>
<accession>A0ABQ6XIR5</accession>
<evidence type="ECO:0000313" key="3">
    <source>
        <dbReference type="Proteomes" id="UP000472573"/>
    </source>
</evidence>
<reference evidence="3" key="2">
    <citation type="submission" date="2020-03" db="EMBL/GenBank/DDBJ databases">
        <title>SpeciesPrimer: A bioinformatics pipeline dedicated to the design of qPCR primers for the quantification of bacterial species.</title>
        <authorList>
            <person name="Dreier M."/>
            <person name="Berthoud H."/>
            <person name="Shani N."/>
            <person name="Wechsler D."/>
            <person name="Junier P."/>
        </authorList>
    </citation>
    <scope>NUCLEOTIDE SEQUENCE [LARGE SCALE GENOMIC DNA]</scope>
    <source>
        <strain evidence="3">FAM13073</strain>
    </source>
</reference>
<keyword evidence="1" id="KW-0175">Coiled coil</keyword>
<name>A0ABQ6XIR5_PEDPE</name>
<dbReference type="Proteomes" id="UP000472573">
    <property type="component" value="Unassembled WGS sequence"/>
</dbReference>
<evidence type="ECO:0000256" key="1">
    <source>
        <dbReference type="SAM" id="Coils"/>
    </source>
</evidence>
<feature type="coiled-coil region" evidence="1">
    <location>
        <begin position="66"/>
        <end position="93"/>
    </location>
</feature>
<evidence type="ECO:0000313" key="2">
    <source>
        <dbReference type="EMBL" id="KAF0414944.1"/>
    </source>
</evidence>
<organism evidence="2 3">
    <name type="scientific">Pediococcus pentosaceus</name>
    <dbReference type="NCBI Taxonomy" id="1255"/>
    <lineage>
        <taxon>Bacteria</taxon>
        <taxon>Bacillati</taxon>
        <taxon>Bacillota</taxon>
        <taxon>Bacilli</taxon>
        <taxon>Lactobacillales</taxon>
        <taxon>Lactobacillaceae</taxon>
        <taxon>Pediococcus</taxon>
    </lineage>
</organism>
<gene>
    <name evidence="2" type="ORF">GBO79_01080</name>
</gene>
<reference evidence="2 3" key="1">
    <citation type="submission" date="2019-10" db="EMBL/GenBank/DDBJ databases">
        <authorList>
            <person name="Irmler S."/>
            <person name="Berthoud H."/>
            <person name="Roetschi A."/>
            <person name="Arias E."/>
            <person name="Shani N."/>
            <person name="Wuethrich D."/>
            <person name="Bruggmann R."/>
        </authorList>
    </citation>
    <scope>NUCLEOTIDE SEQUENCE [LARGE SCALE GENOMIC DNA]</scope>
    <source>
        <strain evidence="2 3">FAM13073</strain>
    </source>
</reference>
<comment type="caution">
    <text evidence="2">The sequence shown here is derived from an EMBL/GenBank/DDBJ whole genome shotgun (WGS) entry which is preliminary data.</text>
</comment>